<dbReference type="AlphaFoldDB" id="A0A923PLG3"/>
<sequence length="266" mass="30422">MKTYTETDQQLHYLSQVIAKANRTYVAAKDDDSHTNLYFDPLGDRLTGRWIEVPGGKLLLTLNLPTQTFELVDKRSKVVGSVATLQRRRVEVERELADVFVTQGLPVEGLLADMHYAIPEYAFAGQEIGQLAPEGLRTWEEYRALANQAALLLLGHAQLWEEIRIWPHHFDTGIYLKVKEDLGIGFGLAMEDDMIGAPYFYLSAYPEGRSIEYQDLPAGKHWKWELNENWKGAVLPLPQLEPYPPAERLDMLAPYLRQVYGWMMGQ</sequence>
<accession>A0A923PLG3</accession>
<dbReference type="Proteomes" id="UP000650081">
    <property type="component" value="Unassembled WGS sequence"/>
</dbReference>
<proteinExistence type="predicted"/>
<name>A0A923PLG3_9BACT</name>
<gene>
    <name evidence="1" type="ORF">H9S92_04410</name>
</gene>
<protein>
    <submittedName>
        <fullName evidence="1">Uncharacterized protein</fullName>
    </submittedName>
</protein>
<dbReference type="RefSeq" id="WP_187465504.1">
    <property type="nucleotide sequence ID" value="NZ_JACSIT010000066.1"/>
</dbReference>
<reference evidence="1" key="1">
    <citation type="submission" date="2020-08" db="EMBL/GenBank/DDBJ databases">
        <title>Lewinella bacteria from marine environments.</title>
        <authorList>
            <person name="Zhong Y."/>
        </authorList>
    </citation>
    <scope>NUCLEOTIDE SEQUENCE</scope>
    <source>
        <strain evidence="1">KCTC 42187</strain>
    </source>
</reference>
<evidence type="ECO:0000313" key="2">
    <source>
        <dbReference type="Proteomes" id="UP000650081"/>
    </source>
</evidence>
<organism evidence="1 2">
    <name type="scientific">Neolewinella lacunae</name>
    <dbReference type="NCBI Taxonomy" id="1517758"/>
    <lineage>
        <taxon>Bacteria</taxon>
        <taxon>Pseudomonadati</taxon>
        <taxon>Bacteroidota</taxon>
        <taxon>Saprospiria</taxon>
        <taxon>Saprospirales</taxon>
        <taxon>Lewinellaceae</taxon>
        <taxon>Neolewinella</taxon>
    </lineage>
</organism>
<evidence type="ECO:0000313" key="1">
    <source>
        <dbReference type="EMBL" id="MBC6993393.1"/>
    </source>
</evidence>
<comment type="caution">
    <text evidence="1">The sequence shown here is derived from an EMBL/GenBank/DDBJ whole genome shotgun (WGS) entry which is preliminary data.</text>
</comment>
<keyword evidence="2" id="KW-1185">Reference proteome</keyword>
<dbReference type="EMBL" id="JACSIT010000066">
    <property type="protein sequence ID" value="MBC6993393.1"/>
    <property type="molecule type" value="Genomic_DNA"/>
</dbReference>